<dbReference type="PROSITE" id="PS50082">
    <property type="entry name" value="WD_REPEATS_2"/>
    <property type="match status" value="3"/>
</dbReference>
<dbReference type="InterPro" id="IPR001680">
    <property type="entry name" value="WD40_rpt"/>
</dbReference>
<accession>A0AAF3J2A2</accession>
<feature type="repeat" description="WD" evidence="3">
    <location>
        <begin position="203"/>
        <end position="244"/>
    </location>
</feature>
<evidence type="ECO:0000256" key="2">
    <source>
        <dbReference type="ARBA" id="ARBA00022737"/>
    </source>
</evidence>
<dbReference type="Pfam" id="PF00400">
    <property type="entry name" value="WD40"/>
    <property type="match status" value="2"/>
</dbReference>
<proteinExistence type="predicted"/>
<sequence length="443" mass="49803">MTIINKTEEKTTQLIAEFKGKTPKAHDRAIVRARFVQTGEGPVALVTIGHDSLKVWDVRANESKLEFESFIEVKKWRCGVQQAAISADGNDLIVIGADSLIHKIVINSEDSESHAVVTHDLGYMEACFVSILPQREAFITASFSGYLSMVGFDGRLMKREPFSNIKHVSAIACSRFGDLIAVATHDGVVKLLDGFALQEKSKCEVHSMKIRALSFSPDGFYLVTGCDDKTIKLVDIKQEKPTIVRVLCGHRAPVTAISLEESEEQRMVTGSLQGEILLWSLEHSTPILKIPSPHETMVSSLSFHPDGQHLVSTGEDRMIAVFTLPQHKPVVPMTPVDEDPEMEEDILDDTQFPYNQRISPEEWPVRFEDEDKENENEEQSQPQQDEMDEDQVQQNEDQMEDTQQQERTIASPPDGVEGLQGSSDWDAEQQFQRQQDESDENHE</sequence>
<dbReference type="GO" id="GO:0016593">
    <property type="term" value="C:Cdc73/Paf1 complex"/>
    <property type="evidence" value="ECO:0007669"/>
    <property type="project" value="TreeGrafter"/>
</dbReference>
<dbReference type="WBParaSite" id="MBELARI_LOCUS11733">
    <property type="protein sequence ID" value="MBELARI_LOCUS11733"/>
    <property type="gene ID" value="MBELARI_LOCUS11733"/>
</dbReference>
<evidence type="ECO:0000313" key="5">
    <source>
        <dbReference type="Proteomes" id="UP000887575"/>
    </source>
</evidence>
<name>A0AAF3J2A2_9BILA</name>
<evidence type="ECO:0000256" key="4">
    <source>
        <dbReference type="SAM" id="MobiDB-lite"/>
    </source>
</evidence>
<feature type="region of interest" description="Disordered" evidence="4">
    <location>
        <begin position="368"/>
        <end position="443"/>
    </location>
</feature>
<keyword evidence="5" id="KW-1185">Reference proteome</keyword>
<dbReference type="InterPro" id="IPR051510">
    <property type="entry name" value="SKI8"/>
</dbReference>
<dbReference type="Proteomes" id="UP000887575">
    <property type="component" value="Unassembled WGS sequence"/>
</dbReference>
<keyword evidence="1 3" id="KW-0853">WD repeat</keyword>
<feature type="repeat" description="WD" evidence="3">
    <location>
        <begin position="291"/>
        <end position="332"/>
    </location>
</feature>
<dbReference type="PANTHER" id="PTHR44090:SF1">
    <property type="entry name" value="SUPERKILLER COMPLEX PROTEIN 8"/>
    <property type="match status" value="1"/>
</dbReference>
<dbReference type="InterPro" id="IPR036322">
    <property type="entry name" value="WD40_repeat_dom_sf"/>
</dbReference>
<reference evidence="6" key="1">
    <citation type="submission" date="2024-02" db="UniProtKB">
        <authorList>
            <consortium name="WormBaseParasite"/>
        </authorList>
    </citation>
    <scope>IDENTIFICATION</scope>
</reference>
<organism evidence="5 6">
    <name type="scientific">Mesorhabditis belari</name>
    <dbReference type="NCBI Taxonomy" id="2138241"/>
    <lineage>
        <taxon>Eukaryota</taxon>
        <taxon>Metazoa</taxon>
        <taxon>Ecdysozoa</taxon>
        <taxon>Nematoda</taxon>
        <taxon>Chromadorea</taxon>
        <taxon>Rhabditida</taxon>
        <taxon>Rhabditina</taxon>
        <taxon>Rhabditomorpha</taxon>
        <taxon>Rhabditoidea</taxon>
        <taxon>Rhabditidae</taxon>
        <taxon>Mesorhabditinae</taxon>
        <taxon>Mesorhabditis</taxon>
    </lineage>
</organism>
<dbReference type="AlphaFoldDB" id="A0AAF3J2A2"/>
<dbReference type="PROSITE" id="PS50294">
    <property type="entry name" value="WD_REPEATS_REGION"/>
    <property type="match status" value="1"/>
</dbReference>
<feature type="repeat" description="WD" evidence="3">
    <location>
        <begin position="247"/>
        <end position="289"/>
    </location>
</feature>
<keyword evidence="2" id="KW-0677">Repeat</keyword>
<dbReference type="Gene3D" id="2.130.10.10">
    <property type="entry name" value="YVTN repeat-like/Quinoprotein amine dehydrogenase"/>
    <property type="match status" value="2"/>
</dbReference>
<dbReference type="InterPro" id="IPR015943">
    <property type="entry name" value="WD40/YVTN_repeat-like_dom_sf"/>
</dbReference>
<dbReference type="PANTHER" id="PTHR44090">
    <property type="entry name" value="WD REPEAT-CONTAINING PROTEIN 61"/>
    <property type="match status" value="1"/>
</dbReference>
<evidence type="ECO:0000256" key="3">
    <source>
        <dbReference type="PROSITE-ProRule" id="PRU00221"/>
    </source>
</evidence>
<evidence type="ECO:0000313" key="6">
    <source>
        <dbReference type="WBParaSite" id="MBELARI_LOCUS11733"/>
    </source>
</evidence>
<evidence type="ECO:0000256" key="1">
    <source>
        <dbReference type="ARBA" id="ARBA00022574"/>
    </source>
</evidence>
<dbReference type="SMART" id="SM00320">
    <property type="entry name" value="WD40"/>
    <property type="match status" value="5"/>
</dbReference>
<protein>
    <submittedName>
        <fullName evidence="6">Anaphase-promoting complex subunit 4-like WD40 domain-containing protein</fullName>
    </submittedName>
</protein>
<dbReference type="SUPFAM" id="SSF50978">
    <property type="entry name" value="WD40 repeat-like"/>
    <property type="match status" value="1"/>
</dbReference>